<keyword evidence="11 17" id="KW-0067">ATP-binding</keyword>
<comment type="subunit">
    <text evidence="3">Component of the EKC/KEOPS complex composed of at least BUD32, CGI121, GON7, KAE1 and PCC1; the whole complex dimerizes.</text>
</comment>
<evidence type="ECO:0000256" key="6">
    <source>
        <dbReference type="ARBA" id="ARBA00019973"/>
    </source>
</evidence>
<dbReference type="Proteomes" id="UP000054771">
    <property type="component" value="Unassembled WGS sequence"/>
</dbReference>
<feature type="binding site" evidence="17">
    <location>
        <position position="99"/>
    </location>
    <ligand>
        <name>ATP</name>
        <dbReference type="ChEBI" id="CHEBI:30616"/>
    </ligand>
</feature>
<dbReference type="OrthoDB" id="5979581at2759"/>
<dbReference type="STRING" id="454130.A0A0U5GB05"/>
<dbReference type="InterPro" id="IPR017441">
    <property type="entry name" value="Protein_kinase_ATP_BS"/>
</dbReference>
<evidence type="ECO:0000256" key="3">
    <source>
        <dbReference type="ARBA" id="ARBA00011534"/>
    </source>
</evidence>
<dbReference type="EC" id="2.7.11.1" evidence="4"/>
<dbReference type="PROSITE" id="PS50011">
    <property type="entry name" value="PROTEIN_KINASE_DOM"/>
    <property type="match status" value="1"/>
</dbReference>
<protein>
    <recommendedName>
        <fullName evidence="6">EKC/KEOPS complex subunit BUD32</fullName>
        <ecNumber evidence="4">2.7.11.1</ecNumber>
    </recommendedName>
    <alternativeName>
        <fullName evidence="13 14">Atypical Serine/threonine protein kinase BUD32</fullName>
    </alternativeName>
    <alternativeName>
        <fullName evidence="5">EKC/KEOPS complex subunit bud32</fullName>
    </alternativeName>
</protein>
<evidence type="ECO:0000313" key="21">
    <source>
        <dbReference type="Proteomes" id="UP000054771"/>
    </source>
</evidence>
<dbReference type="PROSITE" id="PS00107">
    <property type="entry name" value="PROTEIN_KINASE_ATP"/>
    <property type="match status" value="1"/>
</dbReference>
<gene>
    <name evidence="20" type="ORF">ASPCAL11309</name>
</gene>
<dbReference type="GO" id="GO:0005524">
    <property type="term" value="F:ATP binding"/>
    <property type="evidence" value="ECO:0007669"/>
    <property type="project" value="UniProtKB-UniRule"/>
</dbReference>
<dbReference type="Pfam" id="PF00069">
    <property type="entry name" value="Pkinase"/>
    <property type="match status" value="2"/>
</dbReference>
<evidence type="ECO:0000256" key="11">
    <source>
        <dbReference type="ARBA" id="ARBA00022840"/>
    </source>
</evidence>
<feature type="compositionally biased region" description="Polar residues" evidence="18">
    <location>
        <begin position="498"/>
        <end position="510"/>
    </location>
</feature>
<evidence type="ECO:0000256" key="13">
    <source>
        <dbReference type="ARBA" id="ARBA00030980"/>
    </source>
</evidence>
<dbReference type="OMA" id="SAWHHAW"/>
<reference evidence="21" key="1">
    <citation type="journal article" date="2016" name="Genome Announc.">
        <title>Draft genome sequences of fungus Aspergillus calidoustus.</title>
        <authorList>
            <person name="Horn F."/>
            <person name="Linde J."/>
            <person name="Mattern D.J."/>
            <person name="Walther G."/>
            <person name="Guthke R."/>
            <person name="Scherlach K."/>
            <person name="Martin K."/>
            <person name="Brakhage A.A."/>
            <person name="Petzke L."/>
            <person name="Valiante V."/>
        </authorList>
    </citation>
    <scope>NUCLEOTIDE SEQUENCE [LARGE SCALE GENOMIC DNA]</scope>
    <source>
        <strain evidence="21">SF006504</strain>
    </source>
</reference>
<dbReference type="GO" id="GO:0004674">
    <property type="term" value="F:protein serine/threonine kinase activity"/>
    <property type="evidence" value="ECO:0007669"/>
    <property type="project" value="UniProtKB-KW"/>
</dbReference>
<dbReference type="GO" id="GO:0005634">
    <property type="term" value="C:nucleus"/>
    <property type="evidence" value="ECO:0007669"/>
    <property type="project" value="TreeGrafter"/>
</dbReference>
<dbReference type="InterPro" id="IPR011009">
    <property type="entry name" value="Kinase-like_dom_sf"/>
</dbReference>
<evidence type="ECO:0000256" key="18">
    <source>
        <dbReference type="SAM" id="MobiDB-lite"/>
    </source>
</evidence>
<evidence type="ECO:0000256" key="16">
    <source>
        <dbReference type="ARBA" id="ARBA00048679"/>
    </source>
</evidence>
<comment type="function">
    <text evidence="1">Component of the EKC/KEOPS complex that is required for the formation of a threonylcarbamoyl group on adenosine at position 37 (t(6)A37) in tRNAs that read codons beginning with adenine. The complex is probably involved in the transfer of the threonylcarbamoyl moiety of threonylcarbamoyl-AMP (TC-AMP) to the N6 group of A37. BUD32 has ATPase activity in the context of the EKC/KEOPS complex and likely plays a supporting role to the catalytic subunit KAE1. The EKC/KEOPS complex also promotes both telomere uncapping and telomere elongation. The complex is required for efficient recruitment of transcriptional coactivators.</text>
</comment>
<evidence type="ECO:0000256" key="8">
    <source>
        <dbReference type="ARBA" id="ARBA00022679"/>
    </source>
</evidence>
<dbReference type="AlphaFoldDB" id="A0A0U5GB05"/>
<dbReference type="Gene3D" id="3.30.200.20">
    <property type="entry name" value="Phosphorylase Kinase, domain 1"/>
    <property type="match status" value="1"/>
</dbReference>
<proteinExistence type="predicted"/>
<keyword evidence="10" id="KW-0418">Kinase</keyword>
<comment type="subcellular location">
    <subcellularLocation>
        <location evidence="2">Chromosome</location>
        <location evidence="2">Telomere</location>
    </subcellularLocation>
</comment>
<evidence type="ECO:0000256" key="10">
    <source>
        <dbReference type="ARBA" id="ARBA00022777"/>
    </source>
</evidence>
<feature type="compositionally biased region" description="Acidic residues" evidence="18">
    <location>
        <begin position="450"/>
        <end position="490"/>
    </location>
</feature>
<evidence type="ECO:0000256" key="5">
    <source>
        <dbReference type="ARBA" id="ARBA00013948"/>
    </source>
</evidence>
<evidence type="ECO:0000256" key="9">
    <source>
        <dbReference type="ARBA" id="ARBA00022741"/>
    </source>
</evidence>
<name>A0A0U5GB05_ASPCI</name>
<evidence type="ECO:0000256" key="17">
    <source>
        <dbReference type="PROSITE-ProRule" id="PRU10141"/>
    </source>
</evidence>
<evidence type="ECO:0000256" key="14">
    <source>
        <dbReference type="ARBA" id="ARBA00033194"/>
    </source>
</evidence>
<sequence>MSSPSTSITSVASFGSEANDSISEVEYRFPPNGLRANYFPGLEDLCLYQAGGHHPVHLEDRLGNKEQYRVIEKLGTGGFGNVWLCRIVNRIPTEYVAVKILMAEASVDQSKGKEAKNLSRLLELAKADPDITKYCLLPLDQFVIEGPNGTHQCFVYPAAGPRVGKISIRAPNPTRTLRRMVRQAVEAMAALHRQGICHGDFRPGNILLRLDGLNGLPEEEACEYFNWPQVCDITVKEGYPKPGDSAPEYLVLPADPDDDHLANAANLCVIDYGEAFDASSPPENGVGIPLPYCAPEIILEGRCGVASDIWALAATIFEIRTGRKLVELLDDYDSNYLDDLVQMLGPMPEPWWSTTWQDRGDYFLDELDADGRALPADDSLPLSNMSIVDRMRGNVLHSFLGEGKGRIRFMVPEKEKPIFEDLLKMMLRWKPEDRPSAEEVLKHPWFALEDEDEEVVPMEVEVEPEDEETEDEMESDGEGDGEMSDAEMEGANERGNEPNLNHQISSTVDNKNGRMENEKDNQADNEADVPKANPKDDQKADENVNEPVAYQRVEQMEYHKDDQDETLKVNSPVEKVQKNSLVSEKSGLLKVAVDTRFRGVAAWVKKALKWSRK</sequence>
<dbReference type="GO" id="GO:0000781">
    <property type="term" value="C:chromosome, telomeric region"/>
    <property type="evidence" value="ECO:0007669"/>
    <property type="project" value="UniProtKB-SubCell"/>
</dbReference>
<dbReference type="PANTHER" id="PTHR45646">
    <property type="entry name" value="SERINE/THREONINE-PROTEIN KINASE DOA-RELATED"/>
    <property type="match status" value="1"/>
</dbReference>
<dbReference type="InterPro" id="IPR000719">
    <property type="entry name" value="Prot_kinase_dom"/>
</dbReference>
<evidence type="ECO:0000256" key="12">
    <source>
        <dbReference type="ARBA" id="ARBA00022895"/>
    </source>
</evidence>
<dbReference type="InterPro" id="IPR008266">
    <property type="entry name" value="Tyr_kinase_AS"/>
</dbReference>
<feature type="region of interest" description="Disordered" evidence="18">
    <location>
        <begin position="450"/>
        <end position="544"/>
    </location>
</feature>
<evidence type="ECO:0000256" key="1">
    <source>
        <dbReference type="ARBA" id="ARBA00003747"/>
    </source>
</evidence>
<dbReference type="PROSITE" id="PS00109">
    <property type="entry name" value="PROTEIN_KINASE_TYR"/>
    <property type="match status" value="1"/>
</dbReference>
<keyword evidence="9 17" id="KW-0547">Nucleotide-binding</keyword>
<keyword evidence="21" id="KW-1185">Reference proteome</keyword>
<evidence type="ECO:0000256" key="15">
    <source>
        <dbReference type="ARBA" id="ARBA00047899"/>
    </source>
</evidence>
<keyword evidence="8" id="KW-0808">Transferase</keyword>
<comment type="catalytic activity">
    <reaction evidence="15">
        <text>L-threonyl-[protein] + ATP = O-phospho-L-threonyl-[protein] + ADP + H(+)</text>
        <dbReference type="Rhea" id="RHEA:46608"/>
        <dbReference type="Rhea" id="RHEA-COMP:11060"/>
        <dbReference type="Rhea" id="RHEA-COMP:11605"/>
        <dbReference type="ChEBI" id="CHEBI:15378"/>
        <dbReference type="ChEBI" id="CHEBI:30013"/>
        <dbReference type="ChEBI" id="CHEBI:30616"/>
        <dbReference type="ChEBI" id="CHEBI:61977"/>
        <dbReference type="ChEBI" id="CHEBI:456216"/>
        <dbReference type="EC" id="2.7.11.1"/>
    </reaction>
</comment>
<keyword evidence="7" id="KW-0723">Serine/threonine-protein kinase</keyword>
<evidence type="ECO:0000256" key="4">
    <source>
        <dbReference type="ARBA" id="ARBA00012513"/>
    </source>
</evidence>
<feature type="compositionally biased region" description="Basic and acidic residues" evidence="18">
    <location>
        <begin position="533"/>
        <end position="542"/>
    </location>
</feature>
<evidence type="ECO:0000256" key="2">
    <source>
        <dbReference type="ARBA" id="ARBA00004574"/>
    </source>
</evidence>
<feature type="compositionally biased region" description="Basic and acidic residues" evidence="18">
    <location>
        <begin position="511"/>
        <end position="522"/>
    </location>
</feature>
<evidence type="ECO:0000256" key="7">
    <source>
        <dbReference type="ARBA" id="ARBA00022527"/>
    </source>
</evidence>
<dbReference type="PANTHER" id="PTHR45646:SF11">
    <property type="entry name" value="SERINE_THREONINE-PROTEIN KINASE DOA"/>
    <property type="match status" value="1"/>
</dbReference>
<comment type="catalytic activity">
    <reaction evidence="16">
        <text>L-seryl-[protein] + ATP = O-phospho-L-seryl-[protein] + ADP + H(+)</text>
        <dbReference type="Rhea" id="RHEA:17989"/>
        <dbReference type="Rhea" id="RHEA-COMP:9863"/>
        <dbReference type="Rhea" id="RHEA-COMP:11604"/>
        <dbReference type="ChEBI" id="CHEBI:15378"/>
        <dbReference type="ChEBI" id="CHEBI:29999"/>
        <dbReference type="ChEBI" id="CHEBI:30616"/>
        <dbReference type="ChEBI" id="CHEBI:83421"/>
        <dbReference type="ChEBI" id="CHEBI:456216"/>
        <dbReference type="EC" id="2.7.11.1"/>
    </reaction>
</comment>
<organism evidence="20 21">
    <name type="scientific">Aspergillus calidoustus</name>
    <dbReference type="NCBI Taxonomy" id="454130"/>
    <lineage>
        <taxon>Eukaryota</taxon>
        <taxon>Fungi</taxon>
        <taxon>Dikarya</taxon>
        <taxon>Ascomycota</taxon>
        <taxon>Pezizomycotina</taxon>
        <taxon>Eurotiomycetes</taxon>
        <taxon>Eurotiomycetidae</taxon>
        <taxon>Eurotiales</taxon>
        <taxon>Aspergillaceae</taxon>
        <taxon>Aspergillus</taxon>
        <taxon>Aspergillus subgen. Nidulantes</taxon>
    </lineage>
</organism>
<evidence type="ECO:0000259" key="19">
    <source>
        <dbReference type="PROSITE" id="PS50011"/>
    </source>
</evidence>
<keyword evidence="12" id="KW-0779">Telomere</keyword>
<dbReference type="InterPro" id="IPR051175">
    <property type="entry name" value="CLK_kinases"/>
</dbReference>
<dbReference type="GO" id="GO:0043484">
    <property type="term" value="P:regulation of RNA splicing"/>
    <property type="evidence" value="ECO:0007669"/>
    <property type="project" value="TreeGrafter"/>
</dbReference>
<keyword evidence="12" id="KW-0158">Chromosome</keyword>
<evidence type="ECO:0000313" key="20">
    <source>
        <dbReference type="EMBL" id="CEL08157.1"/>
    </source>
</evidence>
<dbReference type="SUPFAM" id="SSF56112">
    <property type="entry name" value="Protein kinase-like (PK-like)"/>
    <property type="match status" value="1"/>
</dbReference>
<dbReference type="EMBL" id="CDMC01000010">
    <property type="protein sequence ID" value="CEL08157.1"/>
    <property type="molecule type" value="Genomic_DNA"/>
</dbReference>
<feature type="domain" description="Protein kinase" evidence="19">
    <location>
        <begin position="68"/>
        <end position="446"/>
    </location>
</feature>
<accession>A0A0U5GB05</accession>
<dbReference type="Gene3D" id="1.10.510.10">
    <property type="entry name" value="Transferase(Phosphotransferase) domain 1"/>
    <property type="match status" value="1"/>
</dbReference>